<name>A0A2P2E120_9LEPT</name>
<gene>
    <name evidence="1" type="ORF">LPTSP4_21130</name>
</gene>
<evidence type="ECO:0000313" key="2">
    <source>
        <dbReference type="Proteomes" id="UP000245133"/>
    </source>
</evidence>
<dbReference type="RefSeq" id="WP_108976498.1">
    <property type="nucleotide sequence ID" value="NZ_BFBB01000005.1"/>
</dbReference>
<dbReference type="EMBL" id="BFBB01000005">
    <property type="protein sequence ID" value="GBF50587.1"/>
    <property type="molecule type" value="Genomic_DNA"/>
</dbReference>
<keyword evidence="2" id="KW-1185">Reference proteome</keyword>
<evidence type="ECO:0000313" key="1">
    <source>
        <dbReference type="EMBL" id="GBF50587.1"/>
    </source>
</evidence>
<sequence length="159" mass="17245">MKLFRFLRLSLPFLLTGFVMVCASLDTASGSLSRLGFSISDSTSALLKSLSTSVSSVSDSISKATEEEKAAMYQKDIEAAIVLLHEEPKSASELERELQNIAMKHGISNWQGQSVTYVGIGKGLRLAGAKESEFLALKDTLALQNQSIAKHLEEGYKSN</sequence>
<dbReference type="AlphaFoldDB" id="A0A2P2E120"/>
<organism evidence="1 2">
    <name type="scientific">Leptospira ryugenii</name>
    <dbReference type="NCBI Taxonomy" id="1917863"/>
    <lineage>
        <taxon>Bacteria</taxon>
        <taxon>Pseudomonadati</taxon>
        <taxon>Spirochaetota</taxon>
        <taxon>Spirochaetia</taxon>
        <taxon>Leptospirales</taxon>
        <taxon>Leptospiraceae</taxon>
        <taxon>Leptospira</taxon>
    </lineage>
</organism>
<dbReference type="OrthoDB" id="5572597at2"/>
<evidence type="ECO:0008006" key="3">
    <source>
        <dbReference type="Google" id="ProtNLM"/>
    </source>
</evidence>
<dbReference type="NCBIfam" id="NF033171">
    <property type="entry name" value="lipo_LIC11139"/>
    <property type="match status" value="1"/>
</dbReference>
<proteinExistence type="predicted"/>
<protein>
    <recommendedName>
        <fullName evidence="3">Lipoprotein</fullName>
    </recommendedName>
</protein>
<reference evidence="1 2" key="1">
    <citation type="submission" date="2018-02" db="EMBL/GenBank/DDBJ databases">
        <title>Novel Leptospira species isolated from soil and water in Japan.</title>
        <authorList>
            <person name="Nakao R."/>
            <person name="Masuzawa T."/>
        </authorList>
    </citation>
    <scope>NUCLEOTIDE SEQUENCE [LARGE SCALE GENOMIC DNA]</scope>
    <source>
        <strain evidence="1 2">YH101</strain>
    </source>
</reference>
<accession>A0A2P2E120</accession>
<dbReference type="Proteomes" id="UP000245133">
    <property type="component" value="Unassembled WGS sequence"/>
</dbReference>
<comment type="caution">
    <text evidence="1">The sequence shown here is derived from an EMBL/GenBank/DDBJ whole genome shotgun (WGS) entry which is preliminary data.</text>
</comment>